<dbReference type="InterPro" id="IPR036264">
    <property type="entry name" value="Bact_exopeptidase_dim_dom"/>
</dbReference>
<evidence type="ECO:0000256" key="3">
    <source>
        <dbReference type="ARBA" id="ARBA00022801"/>
    </source>
</evidence>
<comment type="caution">
    <text evidence="6">The sequence shown here is derived from an EMBL/GenBank/DDBJ whole genome shotgun (WGS) entry which is preliminary data.</text>
</comment>
<dbReference type="OrthoDB" id="9809784at2"/>
<dbReference type="CDD" id="cd08659">
    <property type="entry name" value="M20_ArgE_DapE-like"/>
    <property type="match status" value="1"/>
</dbReference>
<keyword evidence="7" id="KW-1185">Reference proteome</keyword>
<keyword evidence="3" id="KW-0378">Hydrolase</keyword>
<dbReference type="PROSITE" id="PS00759">
    <property type="entry name" value="ARGE_DAPE_CPG2_2"/>
    <property type="match status" value="1"/>
</dbReference>
<feature type="domain" description="Peptidase M20 dimerisation" evidence="5">
    <location>
        <begin position="175"/>
        <end position="277"/>
    </location>
</feature>
<dbReference type="GO" id="GO:0016787">
    <property type="term" value="F:hydrolase activity"/>
    <property type="evidence" value="ECO:0007669"/>
    <property type="project" value="UniProtKB-KW"/>
</dbReference>
<evidence type="ECO:0000313" key="6">
    <source>
        <dbReference type="EMBL" id="PWR19511.1"/>
    </source>
</evidence>
<evidence type="ECO:0000313" key="7">
    <source>
        <dbReference type="Proteomes" id="UP000245461"/>
    </source>
</evidence>
<comment type="cofactor">
    <cofactor evidence="1">
        <name>Zn(2+)</name>
        <dbReference type="ChEBI" id="CHEBI:29105"/>
    </cofactor>
</comment>
<dbReference type="EMBL" id="QGLE01000011">
    <property type="protein sequence ID" value="PWR19511.1"/>
    <property type="molecule type" value="Genomic_DNA"/>
</dbReference>
<dbReference type="PANTHER" id="PTHR43808">
    <property type="entry name" value="ACETYLORNITHINE DEACETYLASE"/>
    <property type="match status" value="1"/>
</dbReference>
<dbReference type="Pfam" id="PF01546">
    <property type="entry name" value="Peptidase_M20"/>
    <property type="match status" value="1"/>
</dbReference>
<dbReference type="AlphaFoldDB" id="A0A317DYH9"/>
<reference evidence="6 7" key="1">
    <citation type="submission" date="2018-05" db="EMBL/GenBank/DDBJ databases">
        <title>Zavarzinia sp. HR-AS.</title>
        <authorList>
            <person name="Lee Y."/>
            <person name="Jeon C.O."/>
        </authorList>
    </citation>
    <scope>NUCLEOTIDE SEQUENCE [LARGE SCALE GENOMIC DNA]</scope>
    <source>
        <strain evidence="6 7">HR-AS</strain>
    </source>
</reference>
<keyword evidence="2" id="KW-0479">Metal-binding</keyword>
<dbReference type="SUPFAM" id="SSF53187">
    <property type="entry name" value="Zn-dependent exopeptidases"/>
    <property type="match status" value="1"/>
</dbReference>
<organism evidence="6 7">
    <name type="scientific">Zavarzinia aquatilis</name>
    <dbReference type="NCBI Taxonomy" id="2211142"/>
    <lineage>
        <taxon>Bacteria</taxon>
        <taxon>Pseudomonadati</taxon>
        <taxon>Pseudomonadota</taxon>
        <taxon>Alphaproteobacteria</taxon>
        <taxon>Rhodospirillales</taxon>
        <taxon>Zavarziniaceae</taxon>
        <taxon>Zavarzinia</taxon>
    </lineage>
</organism>
<evidence type="ECO:0000259" key="5">
    <source>
        <dbReference type="Pfam" id="PF07687"/>
    </source>
</evidence>
<evidence type="ECO:0000256" key="2">
    <source>
        <dbReference type="ARBA" id="ARBA00022723"/>
    </source>
</evidence>
<accession>A0A317DYH9</accession>
<sequence length="385" mass="40450">MPSINAVELTQALVRLHSVNPPGNESACAQLVGNLLEDAGFDVGYHSFGPGRVNVVARIGECSELHRPLCLTGHLDTVPIGAADWSVDPFGGEIVDGLLYGRGASDMKSGVAAMVAAAMSAAASLREAPGLLLVLTAGEETGCEGASHLANLDGVLGTAGAIVVGEPTGNRLRLGHKGALWLMATCQGRAAHGSMPDLGINAIYRGATVIGKLRDFGFNRAPHAELGGPTLNVGTVRGGANVNSVPDRAEIGIDIRTVPGMAHDRIIEDLRRYLAPDLHSLDQVLDLESVWTSPHDPLMRRWAGRVDAPPDDVCLGLPFFTDASILKPAFGGIPTLILGPGETHMAHQTDEYCRVERIGEAAAIYLDLIADWQDQARHASAQVSA</sequence>
<dbReference type="Pfam" id="PF07687">
    <property type="entry name" value="M20_dimer"/>
    <property type="match status" value="1"/>
</dbReference>
<dbReference type="InterPro" id="IPR011650">
    <property type="entry name" value="Peptidase_M20_dimer"/>
</dbReference>
<dbReference type="InterPro" id="IPR001261">
    <property type="entry name" value="ArgE/DapE_CS"/>
</dbReference>
<dbReference type="SUPFAM" id="SSF55031">
    <property type="entry name" value="Bacterial exopeptidase dimerisation domain"/>
    <property type="match status" value="1"/>
</dbReference>
<evidence type="ECO:0000256" key="4">
    <source>
        <dbReference type="ARBA" id="ARBA00022833"/>
    </source>
</evidence>
<gene>
    <name evidence="6" type="ORF">DKG74_17120</name>
</gene>
<dbReference type="Gene3D" id="3.30.70.360">
    <property type="match status" value="1"/>
</dbReference>
<dbReference type="Gene3D" id="3.40.630.10">
    <property type="entry name" value="Zn peptidases"/>
    <property type="match status" value="1"/>
</dbReference>
<dbReference type="InterPro" id="IPR002933">
    <property type="entry name" value="Peptidase_M20"/>
</dbReference>
<dbReference type="Proteomes" id="UP000245461">
    <property type="component" value="Unassembled WGS sequence"/>
</dbReference>
<name>A0A317DYH9_9PROT</name>
<dbReference type="InterPro" id="IPR050072">
    <property type="entry name" value="Peptidase_M20A"/>
</dbReference>
<protein>
    <recommendedName>
        <fullName evidence="5">Peptidase M20 dimerisation domain-containing protein</fullName>
    </recommendedName>
</protein>
<proteinExistence type="predicted"/>
<dbReference type="GO" id="GO:0046872">
    <property type="term" value="F:metal ion binding"/>
    <property type="evidence" value="ECO:0007669"/>
    <property type="project" value="UniProtKB-KW"/>
</dbReference>
<evidence type="ECO:0000256" key="1">
    <source>
        <dbReference type="ARBA" id="ARBA00001947"/>
    </source>
</evidence>
<dbReference type="PANTHER" id="PTHR43808:SF32">
    <property type="entry name" value="ARGE_DAPE-RELATED DEACYLASE"/>
    <property type="match status" value="1"/>
</dbReference>
<keyword evidence="4" id="KW-0862">Zinc</keyword>